<evidence type="ECO:0000313" key="3">
    <source>
        <dbReference type="Proteomes" id="UP000193749"/>
    </source>
</evidence>
<dbReference type="STRING" id="55209.HA50_22805"/>
<evidence type="ECO:0008006" key="4">
    <source>
        <dbReference type="Google" id="ProtNLM"/>
    </source>
</evidence>
<sequence>MVIDMPLTYKKIQFEIKEISLDIIYSQEVVPGVLAHIRLTLLPMALYFGFYVACAFTDVFIQNIWLGLGLISLAFWVFLTIFVSGYRSLFSMLPADAFDKYEILKLYKKKVIIYYSIWLCFIVIGGLVSVFTMLNILPLVAMTLLSTIILSLLFHLDISRYQISSLFGALIAVKESISDD</sequence>
<feature type="transmembrane region" description="Helical" evidence="1">
    <location>
        <begin position="136"/>
        <end position="156"/>
    </location>
</feature>
<protein>
    <recommendedName>
        <fullName evidence="4">Conjugal transfer protein TraS</fullName>
    </recommendedName>
</protein>
<keyword evidence="1" id="KW-0472">Membrane</keyword>
<reference evidence="2 3" key="1">
    <citation type="journal article" date="2017" name="Antonie Van Leeuwenhoek">
        <title>Phylogenomic resolution of the bacterial genus Pantoea and its relationship with Erwinia and Tatumella.</title>
        <authorList>
            <person name="Palmer M."/>
            <person name="Steenkamp E.T."/>
            <person name="Coetzee M.P."/>
            <person name="Chan W.Y."/>
            <person name="van Zyl E."/>
            <person name="De Maayer P."/>
            <person name="Coutinho T.A."/>
            <person name="Blom J."/>
            <person name="Smits T.H."/>
            <person name="Duffy B."/>
            <person name="Venter S.N."/>
        </authorList>
    </citation>
    <scope>NUCLEOTIDE SEQUENCE [LARGE SCALE GENOMIC DNA]</scope>
    <source>
        <strain evidence="2 3">LMG 2657</strain>
    </source>
</reference>
<comment type="caution">
    <text evidence="2">The sequence shown here is derived from an EMBL/GenBank/DDBJ whole genome shotgun (WGS) entry which is preliminary data.</text>
</comment>
<keyword evidence="1" id="KW-1133">Transmembrane helix</keyword>
<evidence type="ECO:0000256" key="1">
    <source>
        <dbReference type="SAM" id="Phobius"/>
    </source>
</evidence>
<evidence type="ECO:0000313" key="2">
    <source>
        <dbReference type="EMBL" id="ORM89462.1"/>
    </source>
</evidence>
<keyword evidence="1" id="KW-0812">Transmembrane</keyword>
<gene>
    <name evidence="2" type="ORF">HA50_22805</name>
</gene>
<organism evidence="2 3">
    <name type="scientific">Pantoea cypripedii</name>
    <name type="common">Pectobacterium cypripedii</name>
    <name type="synonym">Erwinia cypripedii</name>
    <dbReference type="NCBI Taxonomy" id="55209"/>
    <lineage>
        <taxon>Bacteria</taxon>
        <taxon>Pseudomonadati</taxon>
        <taxon>Pseudomonadota</taxon>
        <taxon>Gammaproteobacteria</taxon>
        <taxon>Enterobacterales</taxon>
        <taxon>Erwiniaceae</taxon>
        <taxon>Pantoea</taxon>
    </lineage>
</organism>
<dbReference type="Proteomes" id="UP000193749">
    <property type="component" value="Unassembled WGS sequence"/>
</dbReference>
<feature type="transmembrane region" description="Helical" evidence="1">
    <location>
        <begin position="111"/>
        <end position="130"/>
    </location>
</feature>
<accession>A0A1X1EKW1</accession>
<dbReference type="EMBL" id="MLJI01000002">
    <property type="protein sequence ID" value="ORM89462.1"/>
    <property type="molecule type" value="Genomic_DNA"/>
</dbReference>
<dbReference type="AlphaFoldDB" id="A0A1X1EKW1"/>
<name>A0A1X1EKW1_PANCY</name>
<feature type="transmembrane region" description="Helical" evidence="1">
    <location>
        <begin position="71"/>
        <end position="90"/>
    </location>
</feature>
<proteinExistence type="predicted"/>
<keyword evidence="3" id="KW-1185">Reference proteome</keyword>
<feature type="transmembrane region" description="Helical" evidence="1">
    <location>
        <begin position="44"/>
        <end position="65"/>
    </location>
</feature>